<dbReference type="EMBL" id="AMZH03007103">
    <property type="protein sequence ID" value="RRT62142.1"/>
    <property type="molecule type" value="Genomic_DNA"/>
</dbReference>
<sequence length="149" mass="16241">MLRIAPSRSLHEERMRVPWWWPRRIVAREGNRMFPSPLSPPLADAGIVDVFAASPSSVAFVLDTEAESDDVAARLIDRLLSATTGEWFALSAKVQLFDFTCILVCSFASPSATMASNLISSFIKASMRSVTSFSATHPPLLTIASNPDA</sequence>
<accession>A0A426ZDW9</accession>
<name>A0A426ZDW9_ENSVE</name>
<comment type="caution">
    <text evidence="1">The sequence shown here is derived from an EMBL/GenBank/DDBJ whole genome shotgun (WGS) entry which is preliminary data.</text>
</comment>
<reference evidence="1 2" key="1">
    <citation type="journal article" date="2014" name="Agronomy (Basel)">
        <title>A Draft Genome Sequence for Ensete ventricosum, the Drought-Tolerant Tree Against Hunger.</title>
        <authorList>
            <person name="Harrison J."/>
            <person name="Moore K.A."/>
            <person name="Paszkiewicz K."/>
            <person name="Jones T."/>
            <person name="Grant M."/>
            <person name="Ambacheew D."/>
            <person name="Muzemil S."/>
            <person name="Studholme D.J."/>
        </authorList>
    </citation>
    <scope>NUCLEOTIDE SEQUENCE [LARGE SCALE GENOMIC DNA]</scope>
</reference>
<dbReference type="Proteomes" id="UP000287651">
    <property type="component" value="Unassembled WGS sequence"/>
</dbReference>
<organism evidence="1 2">
    <name type="scientific">Ensete ventricosum</name>
    <name type="common">Abyssinian banana</name>
    <name type="synonym">Musa ensete</name>
    <dbReference type="NCBI Taxonomy" id="4639"/>
    <lineage>
        <taxon>Eukaryota</taxon>
        <taxon>Viridiplantae</taxon>
        <taxon>Streptophyta</taxon>
        <taxon>Embryophyta</taxon>
        <taxon>Tracheophyta</taxon>
        <taxon>Spermatophyta</taxon>
        <taxon>Magnoliopsida</taxon>
        <taxon>Liliopsida</taxon>
        <taxon>Zingiberales</taxon>
        <taxon>Musaceae</taxon>
        <taxon>Ensete</taxon>
    </lineage>
</organism>
<proteinExistence type="predicted"/>
<protein>
    <submittedName>
        <fullName evidence="1">Uncharacterized protein</fullName>
    </submittedName>
</protein>
<dbReference type="AlphaFoldDB" id="A0A426ZDW9"/>
<gene>
    <name evidence="1" type="ORF">B296_00016460</name>
</gene>
<evidence type="ECO:0000313" key="1">
    <source>
        <dbReference type="EMBL" id="RRT62142.1"/>
    </source>
</evidence>
<evidence type="ECO:0000313" key="2">
    <source>
        <dbReference type="Proteomes" id="UP000287651"/>
    </source>
</evidence>